<comment type="caution">
    <text evidence="1">The sequence shown here is derived from an EMBL/GenBank/DDBJ whole genome shotgun (WGS) entry which is preliminary data.</text>
</comment>
<sequence length="64" mass="7507">YFIGLCQNTDHLFFTETRIAVGSSKKGIIKKIPTTDHFVENLMNFYAKDINFSFILDIEIYQKK</sequence>
<protein>
    <submittedName>
        <fullName evidence="1">Uncharacterized protein</fullName>
    </submittedName>
</protein>
<accession>A0A3M7RDL5</accession>
<gene>
    <name evidence="1" type="ORF">BpHYR1_006329</name>
</gene>
<proteinExistence type="predicted"/>
<keyword evidence="2" id="KW-1185">Reference proteome</keyword>
<dbReference type="EMBL" id="REGN01003671">
    <property type="protein sequence ID" value="RNA21385.1"/>
    <property type="molecule type" value="Genomic_DNA"/>
</dbReference>
<dbReference type="Proteomes" id="UP000276133">
    <property type="component" value="Unassembled WGS sequence"/>
</dbReference>
<evidence type="ECO:0000313" key="1">
    <source>
        <dbReference type="EMBL" id="RNA21385.1"/>
    </source>
</evidence>
<reference evidence="1 2" key="1">
    <citation type="journal article" date="2018" name="Sci. Rep.">
        <title>Genomic signatures of local adaptation to the degree of environmental predictability in rotifers.</title>
        <authorList>
            <person name="Franch-Gras L."/>
            <person name="Hahn C."/>
            <person name="Garcia-Roger E.M."/>
            <person name="Carmona M.J."/>
            <person name="Serra M."/>
            <person name="Gomez A."/>
        </authorList>
    </citation>
    <scope>NUCLEOTIDE SEQUENCE [LARGE SCALE GENOMIC DNA]</scope>
    <source>
        <strain evidence="1">HYR1</strain>
    </source>
</reference>
<dbReference type="AlphaFoldDB" id="A0A3M7RDL5"/>
<name>A0A3M7RDL5_BRAPC</name>
<organism evidence="1 2">
    <name type="scientific">Brachionus plicatilis</name>
    <name type="common">Marine rotifer</name>
    <name type="synonym">Brachionus muelleri</name>
    <dbReference type="NCBI Taxonomy" id="10195"/>
    <lineage>
        <taxon>Eukaryota</taxon>
        <taxon>Metazoa</taxon>
        <taxon>Spiralia</taxon>
        <taxon>Gnathifera</taxon>
        <taxon>Rotifera</taxon>
        <taxon>Eurotatoria</taxon>
        <taxon>Monogononta</taxon>
        <taxon>Pseudotrocha</taxon>
        <taxon>Ploima</taxon>
        <taxon>Brachionidae</taxon>
        <taxon>Brachionus</taxon>
    </lineage>
</organism>
<evidence type="ECO:0000313" key="2">
    <source>
        <dbReference type="Proteomes" id="UP000276133"/>
    </source>
</evidence>
<feature type="non-terminal residue" evidence="1">
    <location>
        <position position="1"/>
    </location>
</feature>